<name>A0AC61MT18_9FIRM</name>
<gene>
    <name evidence="1" type="ORF">JFY71_03625</name>
</gene>
<organism evidence="1 2">
    <name type="scientific">Miniphocaeibacter halophilus</name>
    <dbReference type="NCBI Taxonomy" id="2931922"/>
    <lineage>
        <taxon>Bacteria</taxon>
        <taxon>Bacillati</taxon>
        <taxon>Bacillota</taxon>
        <taxon>Tissierellia</taxon>
        <taxon>Tissierellales</taxon>
        <taxon>Peptoniphilaceae</taxon>
        <taxon>Miniphocaeibacter</taxon>
    </lineage>
</organism>
<keyword evidence="1" id="KW-0808">Transferase</keyword>
<dbReference type="EMBL" id="CP066744">
    <property type="protein sequence ID" value="QQK08642.1"/>
    <property type="molecule type" value="Genomic_DNA"/>
</dbReference>
<sequence length="372" mass="40866">MKLGLIINPVAGIGGSVGLKGSDGEEVQKLALEKGGTYQANKKAKIALNQIKDYIDKVTFITGFGEMGENALKELGFSYKVVGENKEKTTFEDTENLAKEMVKENIDLLVFAGGDGTARNIFNAVELSVPCVGIPAGVKIHSAVYANNPKDAGLVIKEFIKNPKDLKIENSEVMDIDEDKFRQNIVEAKLYGYLQVPRIQNLMQGSKSPGSSSEDEIEGMSAEIEDRIKAGNEDTCYIFGTGGTTYAILKDLGFEGSLLGVDILYKNELVIKDGTEGEIYDFIKDKEVKLIVTAIGGQGHIFGRGNQQLSPRVLRKVGKDNIWIVASHSKLYGIPDSFLRIDTSDEELDKELSGYYKVIMDWKRIIVYKAQG</sequence>
<evidence type="ECO:0000313" key="1">
    <source>
        <dbReference type="EMBL" id="QQK08642.1"/>
    </source>
</evidence>
<accession>A0AC61MT18</accession>
<dbReference type="Proteomes" id="UP000595814">
    <property type="component" value="Chromosome"/>
</dbReference>
<reference evidence="1 2" key="1">
    <citation type="journal article" date="2022" name="Int. J. Syst. Evol. Microbiol.">
        <title>Miniphocaeibacter halophilus sp. nov., an ammonium-tolerant acetate-producing bacterium isolated from a biogas system.</title>
        <authorList>
            <person name="Schnurer A."/>
            <person name="Singh A."/>
            <person name="Bi S."/>
            <person name="Qiao W."/>
            <person name="Westerholm M."/>
        </authorList>
    </citation>
    <scope>NUCLEOTIDE SEQUENCE [LARGE SCALE GENOMIC DNA]</scope>
    <source>
        <strain evidence="1 2">AMB_01</strain>
    </source>
</reference>
<protein>
    <submittedName>
        <fullName evidence="1">ATP-NAD kinase family protein</fullName>
    </submittedName>
</protein>
<proteinExistence type="predicted"/>
<keyword evidence="2" id="KW-1185">Reference proteome</keyword>
<keyword evidence="1" id="KW-0418">Kinase</keyword>
<evidence type="ECO:0000313" key="2">
    <source>
        <dbReference type="Proteomes" id="UP000595814"/>
    </source>
</evidence>